<comment type="pathway">
    <text evidence="3 18">Amino-acid biosynthesis; L-isoleucine biosynthesis; L-isoleucine from 2-oxobutanoate: step 4/4.</text>
</comment>
<dbReference type="InterPro" id="IPR036038">
    <property type="entry name" value="Aminotransferase-like"/>
</dbReference>
<evidence type="ECO:0000256" key="9">
    <source>
        <dbReference type="ARBA" id="ARBA00022679"/>
    </source>
</evidence>
<evidence type="ECO:0000256" key="1">
    <source>
        <dbReference type="ARBA" id="ARBA00001933"/>
    </source>
</evidence>
<name>A0ABN4TTR4_9BURK</name>
<comment type="catalytic activity">
    <reaction evidence="13 17">
        <text>L-isoleucine + 2-oxoglutarate = (S)-3-methyl-2-oxopentanoate + L-glutamate</text>
        <dbReference type="Rhea" id="RHEA:24801"/>
        <dbReference type="ChEBI" id="CHEBI:16810"/>
        <dbReference type="ChEBI" id="CHEBI:29985"/>
        <dbReference type="ChEBI" id="CHEBI:35146"/>
        <dbReference type="ChEBI" id="CHEBI:58045"/>
        <dbReference type="EC" id="2.6.1.42"/>
    </reaction>
</comment>
<keyword evidence="11 17" id="KW-0100">Branched-chain amino acid biosynthesis</keyword>
<evidence type="ECO:0000256" key="16">
    <source>
        <dbReference type="RuleBase" id="RU004516"/>
    </source>
</evidence>
<keyword evidence="10 16" id="KW-0663">Pyridoxal phosphate</keyword>
<comment type="catalytic activity">
    <reaction evidence="12 17">
        <text>L-valine + 2-oxoglutarate = 3-methyl-2-oxobutanoate + L-glutamate</text>
        <dbReference type="Rhea" id="RHEA:24813"/>
        <dbReference type="ChEBI" id="CHEBI:11851"/>
        <dbReference type="ChEBI" id="CHEBI:16810"/>
        <dbReference type="ChEBI" id="CHEBI:29985"/>
        <dbReference type="ChEBI" id="CHEBI:57762"/>
        <dbReference type="EC" id="2.6.1.42"/>
    </reaction>
</comment>
<keyword evidence="20" id="KW-1185">Reference proteome</keyword>
<evidence type="ECO:0000256" key="2">
    <source>
        <dbReference type="ARBA" id="ARBA00003109"/>
    </source>
</evidence>
<dbReference type="CDD" id="cd01557">
    <property type="entry name" value="BCAT_beta_family"/>
    <property type="match status" value="1"/>
</dbReference>
<evidence type="ECO:0000256" key="17">
    <source>
        <dbReference type="RuleBase" id="RU004517"/>
    </source>
</evidence>
<dbReference type="InterPro" id="IPR001544">
    <property type="entry name" value="Aminotrans_IV"/>
</dbReference>
<dbReference type="InterPro" id="IPR043131">
    <property type="entry name" value="BCAT-like_N"/>
</dbReference>
<organism evidence="19 20">
    <name type="scientific">Cupriavidus malaysiensis</name>
    <dbReference type="NCBI Taxonomy" id="367825"/>
    <lineage>
        <taxon>Bacteria</taxon>
        <taxon>Pseudomonadati</taxon>
        <taxon>Pseudomonadota</taxon>
        <taxon>Betaproteobacteria</taxon>
        <taxon>Burkholderiales</taxon>
        <taxon>Burkholderiaceae</taxon>
        <taxon>Cupriavidus</taxon>
    </lineage>
</organism>
<dbReference type="InterPro" id="IPR043132">
    <property type="entry name" value="BCAT-like_C"/>
</dbReference>
<dbReference type="RefSeq" id="WP_071021221.1">
    <property type="nucleotide sequence ID" value="NZ_CP017755.1"/>
</dbReference>
<dbReference type="InterPro" id="IPR005786">
    <property type="entry name" value="B_amino_transII"/>
</dbReference>
<accession>A0ABN4TTR4</accession>
<evidence type="ECO:0000256" key="11">
    <source>
        <dbReference type="ARBA" id="ARBA00023304"/>
    </source>
</evidence>
<evidence type="ECO:0000256" key="18">
    <source>
        <dbReference type="RuleBase" id="RU004519"/>
    </source>
</evidence>
<comment type="similarity">
    <text evidence="6 15">Belongs to the class-IV pyridoxal-phosphate-dependent aminotransferase family.</text>
</comment>
<dbReference type="PANTHER" id="PTHR11825">
    <property type="entry name" value="SUBGROUP IIII AMINOTRANSFERASE"/>
    <property type="match status" value="1"/>
</dbReference>
<dbReference type="Gene3D" id="3.20.10.10">
    <property type="entry name" value="D-amino Acid Aminotransferase, subunit A, domain 2"/>
    <property type="match status" value="1"/>
</dbReference>
<evidence type="ECO:0000256" key="3">
    <source>
        <dbReference type="ARBA" id="ARBA00004824"/>
    </source>
</evidence>
<dbReference type="PROSITE" id="PS00770">
    <property type="entry name" value="AA_TRANSFER_CLASS_4"/>
    <property type="match status" value="1"/>
</dbReference>
<keyword evidence="7 17" id="KW-0032">Aminotransferase</keyword>
<comment type="cofactor">
    <cofactor evidence="1 16">
        <name>pyridoxal 5'-phosphate</name>
        <dbReference type="ChEBI" id="CHEBI:597326"/>
    </cofactor>
</comment>
<dbReference type="Gene3D" id="3.30.470.10">
    <property type="match status" value="1"/>
</dbReference>
<evidence type="ECO:0000256" key="14">
    <source>
        <dbReference type="ARBA" id="ARBA00049229"/>
    </source>
</evidence>
<keyword evidence="8 17" id="KW-0028">Amino-acid biosynthesis</keyword>
<proteinExistence type="inferred from homology"/>
<evidence type="ECO:0000313" key="20">
    <source>
        <dbReference type="Proteomes" id="UP000177515"/>
    </source>
</evidence>
<dbReference type="NCBIfam" id="NF009897">
    <property type="entry name" value="PRK13357.1"/>
    <property type="match status" value="1"/>
</dbReference>
<dbReference type="Proteomes" id="UP000177515">
    <property type="component" value="Chromosome 2"/>
</dbReference>
<gene>
    <name evidence="19" type="ORF">BKK80_24815</name>
</gene>
<sequence length="365" mass="39962">MSSNVEAVFSIEPSQHPVAAAERARLLENPAFGRVFSDHMATIRYTEGKGWHDARIAARGPFECDPAMQVFHYAQEIFEGMKAYRLPDGGGALFRPDANARRFRNSARRLAMPELPEALFLESVRELVRLDREWIPTVQGGSLYLRPFMMATEVALGVKPAAEYLYCVTACPVGAYFKGSNPAVTIWVSDNYTRAAPGGTGEAKCGGNYAASLLAQAEASREGCDQVVFLDAVERRWVEELGGMNVFFVFDDGSLQTPPLTGTILPGITRESLIVLARDMGLTVREEPYSIDQWQADARSGRLREAFACGTAAVVTPIGTVKGHKHNFTIGDGGAGNLTMRLKNALVDLQQGRAADPHGWMDRLF</sequence>
<dbReference type="Pfam" id="PF01063">
    <property type="entry name" value="Aminotran_4"/>
    <property type="match status" value="1"/>
</dbReference>
<dbReference type="InterPro" id="IPR033939">
    <property type="entry name" value="BCAT_family"/>
</dbReference>
<comment type="pathway">
    <text evidence="5 18">Amino-acid biosynthesis; L-leucine biosynthesis; L-leucine from 3-methyl-2-oxobutanoate: step 4/4.</text>
</comment>
<dbReference type="PANTHER" id="PTHR11825:SF44">
    <property type="entry name" value="BRANCHED-CHAIN-AMINO-ACID AMINOTRANSFERASE"/>
    <property type="match status" value="1"/>
</dbReference>
<reference evidence="19 20" key="1">
    <citation type="submission" date="2016-10" db="EMBL/GenBank/DDBJ databases">
        <title>Complete genome sequences of three Cupriavidus strains isolated from various Malaysian environments.</title>
        <authorList>
            <person name="Abdullah A.A.-A."/>
            <person name="Shafie N.A.H."/>
            <person name="Lau N.S."/>
        </authorList>
    </citation>
    <scope>NUCLEOTIDE SEQUENCE [LARGE SCALE GENOMIC DNA]</scope>
    <source>
        <strain evidence="19 20">USMAA1020</strain>
    </source>
</reference>
<evidence type="ECO:0000256" key="12">
    <source>
        <dbReference type="ARBA" id="ARBA00048212"/>
    </source>
</evidence>
<evidence type="ECO:0000256" key="5">
    <source>
        <dbReference type="ARBA" id="ARBA00005072"/>
    </source>
</evidence>
<dbReference type="NCBIfam" id="TIGR01123">
    <property type="entry name" value="ilvE_II"/>
    <property type="match status" value="1"/>
</dbReference>
<evidence type="ECO:0000256" key="4">
    <source>
        <dbReference type="ARBA" id="ARBA00004931"/>
    </source>
</evidence>
<evidence type="ECO:0000256" key="10">
    <source>
        <dbReference type="ARBA" id="ARBA00022898"/>
    </source>
</evidence>
<evidence type="ECO:0000256" key="13">
    <source>
        <dbReference type="ARBA" id="ARBA00048798"/>
    </source>
</evidence>
<evidence type="ECO:0000256" key="6">
    <source>
        <dbReference type="ARBA" id="ARBA00009320"/>
    </source>
</evidence>
<dbReference type="PIRSF" id="PIRSF006468">
    <property type="entry name" value="BCAT1"/>
    <property type="match status" value="1"/>
</dbReference>
<evidence type="ECO:0000256" key="8">
    <source>
        <dbReference type="ARBA" id="ARBA00022605"/>
    </source>
</evidence>
<comment type="catalytic activity">
    <reaction evidence="14 17">
        <text>L-leucine + 2-oxoglutarate = 4-methyl-2-oxopentanoate + L-glutamate</text>
        <dbReference type="Rhea" id="RHEA:18321"/>
        <dbReference type="ChEBI" id="CHEBI:16810"/>
        <dbReference type="ChEBI" id="CHEBI:17865"/>
        <dbReference type="ChEBI" id="CHEBI:29985"/>
        <dbReference type="ChEBI" id="CHEBI:57427"/>
        <dbReference type="EC" id="2.6.1.42"/>
    </reaction>
</comment>
<protein>
    <recommendedName>
        <fullName evidence="17">Branched-chain-amino-acid aminotransferase</fullName>
        <ecNumber evidence="17">2.6.1.42</ecNumber>
    </recommendedName>
</protein>
<comment type="function">
    <text evidence="2">Acts on leucine, isoleucine and valine.</text>
</comment>
<evidence type="ECO:0000313" key="19">
    <source>
        <dbReference type="EMBL" id="AOZ09065.1"/>
    </source>
</evidence>
<evidence type="ECO:0000256" key="15">
    <source>
        <dbReference type="RuleBase" id="RU004106"/>
    </source>
</evidence>
<dbReference type="EC" id="2.6.1.42" evidence="17"/>
<dbReference type="InterPro" id="IPR018300">
    <property type="entry name" value="Aminotrans_IV_CS"/>
</dbReference>
<dbReference type="EMBL" id="CP017755">
    <property type="protein sequence ID" value="AOZ09065.1"/>
    <property type="molecule type" value="Genomic_DNA"/>
</dbReference>
<comment type="pathway">
    <text evidence="4 18">Amino-acid biosynthesis; L-valine biosynthesis; L-valine from pyruvate: step 4/4.</text>
</comment>
<keyword evidence="9 17" id="KW-0808">Transferase</keyword>
<dbReference type="GO" id="GO:0008483">
    <property type="term" value="F:transaminase activity"/>
    <property type="evidence" value="ECO:0007669"/>
    <property type="project" value="UniProtKB-KW"/>
</dbReference>
<dbReference type="SUPFAM" id="SSF56752">
    <property type="entry name" value="D-aminoacid aminotransferase-like PLP-dependent enzymes"/>
    <property type="match status" value="1"/>
</dbReference>
<evidence type="ECO:0000256" key="7">
    <source>
        <dbReference type="ARBA" id="ARBA00022576"/>
    </source>
</evidence>